<dbReference type="OrthoDB" id="9782669at2"/>
<gene>
    <name evidence="2" type="ORF">FEM03_08700</name>
</gene>
<sequence>MNRRSFIVSGSSALAAASLPLPSLIAQAPASKRSIKIAVKYGMVSEGKTVLEKFKLAKEAGFDGIEPDGPFEESMVQEMIAATKETGLVVPGIVCAKGGRAMGALDEAARVEGVETMAKALRQCKELGGTTVLMYPGVVNKDLPYQAVYDALIKSTREVLPVAKETGIKIALENVWNNIFISPLDAVRFVDEIGDPHVGWFLDLGNLARYGWPDHWVKALGKRTFKLDIKGYSTTKHMKEGPWAGFKVQIGEDGDEIDWAATMKALDEVGYEGGWISAEVGGGGLERLKQIHSQVAKVIAS</sequence>
<organism evidence="2 3">
    <name type="scientific">Phragmitibacter flavus</name>
    <dbReference type="NCBI Taxonomy" id="2576071"/>
    <lineage>
        <taxon>Bacteria</taxon>
        <taxon>Pseudomonadati</taxon>
        <taxon>Verrucomicrobiota</taxon>
        <taxon>Verrucomicrobiia</taxon>
        <taxon>Verrucomicrobiales</taxon>
        <taxon>Verrucomicrobiaceae</taxon>
        <taxon>Phragmitibacter</taxon>
    </lineage>
</organism>
<dbReference type="Proteomes" id="UP000306196">
    <property type="component" value="Unassembled WGS sequence"/>
</dbReference>
<keyword evidence="2" id="KW-0413">Isomerase</keyword>
<dbReference type="AlphaFoldDB" id="A0A5R8KFA3"/>
<dbReference type="SUPFAM" id="SSF51658">
    <property type="entry name" value="Xylose isomerase-like"/>
    <property type="match status" value="1"/>
</dbReference>
<dbReference type="GO" id="GO:0016853">
    <property type="term" value="F:isomerase activity"/>
    <property type="evidence" value="ECO:0007669"/>
    <property type="project" value="UniProtKB-KW"/>
</dbReference>
<dbReference type="InterPro" id="IPR013022">
    <property type="entry name" value="Xyl_isomerase-like_TIM-brl"/>
</dbReference>
<proteinExistence type="predicted"/>
<dbReference type="RefSeq" id="WP_138085816.1">
    <property type="nucleotide sequence ID" value="NZ_VAUV01000006.1"/>
</dbReference>
<dbReference type="EMBL" id="VAUV01000006">
    <property type="protein sequence ID" value="TLD70988.1"/>
    <property type="molecule type" value="Genomic_DNA"/>
</dbReference>
<keyword evidence="3" id="KW-1185">Reference proteome</keyword>
<dbReference type="Gene3D" id="3.20.20.150">
    <property type="entry name" value="Divalent-metal-dependent TIM barrel enzymes"/>
    <property type="match status" value="1"/>
</dbReference>
<evidence type="ECO:0000259" key="1">
    <source>
        <dbReference type="Pfam" id="PF01261"/>
    </source>
</evidence>
<dbReference type="InterPro" id="IPR036237">
    <property type="entry name" value="Xyl_isomerase-like_sf"/>
</dbReference>
<protein>
    <submittedName>
        <fullName evidence="2">Sugar phosphate isomerase/epimerase</fullName>
    </submittedName>
</protein>
<name>A0A5R8KFA3_9BACT</name>
<dbReference type="PANTHER" id="PTHR12110">
    <property type="entry name" value="HYDROXYPYRUVATE ISOMERASE"/>
    <property type="match status" value="1"/>
</dbReference>
<evidence type="ECO:0000313" key="3">
    <source>
        <dbReference type="Proteomes" id="UP000306196"/>
    </source>
</evidence>
<reference evidence="2 3" key="1">
    <citation type="submission" date="2019-05" db="EMBL/GenBank/DDBJ databases">
        <title>Verrucobacter flavum gen. nov., sp. nov. a new member of the family Verrucomicrobiaceae.</title>
        <authorList>
            <person name="Szuroczki S."/>
            <person name="Abbaszade G."/>
            <person name="Szabo A."/>
            <person name="Felfoldi T."/>
            <person name="Schumann P."/>
            <person name="Boka K."/>
            <person name="Keki Z."/>
            <person name="Toumi M."/>
            <person name="Toth E."/>
        </authorList>
    </citation>
    <scope>NUCLEOTIDE SEQUENCE [LARGE SCALE GENOMIC DNA]</scope>
    <source>
        <strain evidence="2 3">MG-N-17</strain>
    </source>
</reference>
<accession>A0A5R8KFA3</accession>
<dbReference type="Pfam" id="PF01261">
    <property type="entry name" value="AP_endonuc_2"/>
    <property type="match status" value="1"/>
</dbReference>
<comment type="caution">
    <text evidence="2">The sequence shown here is derived from an EMBL/GenBank/DDBJ whole genome shotgun (WGS) entry which is preliminary data.</text>
</comment>
<evidence type="ECO:0000313" key="2">
    <source>
        <dbReference type="EMBL" id="TLD70988.1"/>
    </source>
</evidence>
<feature type="domain" description="Xylose isomerase-like TIM barrel" evidence="1">
    <location>
        <begin position="54"/>
        <end position="282"/>
    </location>
</feature>
<dbReference type="InterPro" id="IPR050312">
    <property type="entry name" value="IolE/XylAMocC-like"/>
</dbReference>